<gene>
    <name evidence="1" type="ORF">SAMN05216366_12818</name>
</gene>
<name>A0A1H0U3H1_SELRU</name>
<proteinExistence type="predicted"/>
<dbReference type="OrthoDB" id="1665703at2"/>
<reference evidence="1 2" key="1">
    <citation type="submission" date="2016-10" db="EMBL/GenBank/DDBJ databases">
        <authorList>
            <person name="de Groot N.N."/>
        </authorList>
    </citation>
    <scope>NUCLEOTIDE SEQUENCE [LARGE SCALE GENOMIC DNA]</scope>
    <source>
        <strain evidence="1 2">S137</strain>
    </source>
</reference>
<evidence type="ECO:0000313" key="2">
    <source>
        <dbReference type="Proteomes" id="UP000182412"/>
    </source>
</evidence>
<accession>A0A1H0U3H1</accession>
<organism evidence="1 2">
    <name type="scientific">Selenomonas ruminantium</name>
    <dbReference type="NCBI Taxonomy" id="971"/>
    <lineage>
        <taxon>Bacteria</taxon>
        <taxon>Bacillati</taxon>
        <taxon>Bacillota</taxon>
        <taxon>Negativicutes</taxon>
        <taxon>Selenomonadales</taxon>
        <taxon>Selenomonadaceae</taxon>
        <taxon>Selenomonas</taxon>
    </lineage>
</organism>
<dbReference type="EMBL" id="FNJQ01000028">
    <property type="protein sequence ID" value="SDP60545.1"/>
    <property type="molecule type" value="Genomic_DNA"/>
</dbReference>
<protein>
    <submittedName>
        <fullName evidence="1">Uncharacterized protein</fullName>
    </submittedName>
</protein>
<dbReference type="Proteomes" id="UP000182412">
    <property type="component" value="Unassembled WGS sequence"/>
</dbReference>
<dbReference type="AlphaFoldDB" id="A0A1H0U3H1"/>
<sequence>MGFRLQVTGADTISLDENMIRTAETELYTPEDSRARASKSLSTIVVTGKLYAAAEGNETMKLFNWAHVPAESDQAYRDVMLTVVFAGKTFRQVHLSKAFVVDYKESYEDTEGFGTFRLVVRQKTDLVDKVTAGSTGAGGAFAAVGGGFGGALGSAMSDMGGNIITAAMPQNGCFGDIGNVTNSGQIMGQIAKQAAQAEVIKQAEKISPLAGQAAQITTMAGNAVQQAQKQAKKVVAPGNGTMNIDDFIMH</sequence>
<dbReference type="RefSeq" id="WP_074573044.1">
    <property type="nucleotide sequence ID" value="NZ_FNJQ01000028.1"/>
</dbReference>
<evidence type="ECO:0000313" key="1">
    <source>
        <dbReference type="EMBL" id="SDP60545.1"/>
    </source>
</evidence>